<dbReference type="SUPFAM" id="SSF52091">
    <property type="entry name" value="SpoIIaa-like"/>
    <property type="match status" value="1"/>
</dbReference>
<organism evidence="4 5">
    <name type="scientific">Nocardioides bizhenqiangii</name>
    <dbReference type="NCBI Taxonomy" id="3095076"/>
    <lineage>
        <taxon>Bacteria</taxon>
        <taxon>Bacillati</taxon>
        <taxon>Actinomycetota</taxon>
        <taxon>Actinomycetes</taxon>
        <taxon>Propionibacteriales</taxon>
        <taxon>Nocardioidaceae</taxon>
        <taxon>Nocardioides</taxon>
    </lineage>
</organism>
<proteinExistence type="inferred from homology"/>
<dbReference type="InterPro" id="IPR002645">
    <property type="entry name" value="STAS_dom"/>
</dbReference>
<dbReference type="PROSITE" id="PS50801">
    <property type="entry name" value="STAS"/>
    <property type="match status" value="1"/>
</dbReference>
<evidence type="ECO:0000256" key="2">
    <source>
        <dbReference type="RuleBase" id="RU003749"/>
    </source>
</evidence>
<accession>A0ABZ0ZQ85</accession>
<comment type="similarity">
    <text evidence="1 2">Belongs to the anti-sigma-factor antagonist family.</text>
</comment>
<evidence type="ECO:0000256" key="1">
    <source>
        <dbReference type="ARBA" id="ARBA00009013"/>
    </source>
</evidence>
<dbReference type="PANTHER" id="PTHR33495:SF2">
    <property type="entry name" value="ANTI-SIGMA FACTOR ANTAGONIST TM_1081-RELATED"/>
    <property type="match status" value="1"/>
</dbReference>
<name>A0ABZ0ZQ85_9ACTN</name>
<protein>
    <recommendedName>
        <fullName evidence="2">Anti-sigma factor antagonist</fullName>
    </recommendedName>
</protein>
<dbReference type="CDD" id="cd07043">
    <property type="entry name" value="STAS_anti-anti-sigma_factors"/>
    <property type="match status" value="1"/>
</dbReference>
<dbReference type="NCBIfam" id="TIGR00377">
    <property type="entry name" value="ant_ant_sig"/>
    <property type="match status" value="1"/>
</dbReference>
<evidence type="ECO:0000259" key="3">
    <source>
        <dbReference type="PROSITE" id="PS50801"/>
    </source>
</evidence>
<gene>
    <name evidence="4" type="ORF">SHK19_18455</name>
</gene>
<dbReference type="EMBL" id="CP141059">
    <property type="protein sequence ID" value="WQQ25936.1"/>
    <property type="molecule type" value="Genomic_DNA"/>
</dbReference>
<dbReference type="Pfam" id="PF01740">
    <property type="entry name" value="STAS"/>
    <property type="match status" value="1"/>
</dbReference>
<dbReference type="RefSeq" id="WP_322454940.1">
    <property type="nucleotide sequence ID" value="NZ_CP141059.1"/>
</dbReference>
<feature type="domain" description="STAS" evidence="3">
    <location>
        <begin position="3"/>
        <end position="113"/>
    </location>
</feature>
<dbReference type="Proteomes" id="UP001327225">
    <property type="component" value="Chromosome"/>
</dbReference>
<keyword evidence="5" id="KW-1185">Reference proteome</keyword>
<reference evidence="5" key="1">
    <citation type="submission" date="2023-12" db="EMBL/GenBank/DDBJ databases">
        <title>Novel species in genus Nocardioides.</title>
        <authorList>
            <person name="Zhou H."/>
        </authorList>
    </citation>
    <scope>NUCLEOTIDE SEQUENCE [LARGE SCALE GENOMIC DNA]</scope>
    <source>
        <strain evidence="5">HM61</strain>
    </source>
</reference>
<dbReference type="Gene3D" id="3.30.750.24">
    <property type="entry name" value="STAS domain"/>
    <property type="match status" value="1"/>
</dbReference>
<evidence type="ECO:0000313" key="5">
    <source>
        <dbReference type="Proteomes" id="UP001327225"/>
    </source>
</evidence>
<dbReference type="InterPro" id="IPR036513">
    <property type="entry name" value="STAS_dom_sf"/>
</dbReference>
<evidence type="ECO:0000313" key="4">
    <source>
        <dbReference type="EMBL" id="WQQ25936.1"/>
    </source>
</evidence>
<dbReference type="PANTHER" id="PTHR33495">
    <property type="entry name" value="ANTI-SIGMA FACTOR ANTAGONIST TM_1081-RELATED-RELATED"/>
    <property type="match status" value="1"/>
</dbReference>
<sequence>MAQFSQDTSVDGSTVVRAVGEVDLSTAQDLAAAVRPCLADGESVVLDLSGVEFIDSSGLGTLVQLLKEAARNGASLTLGGVTASTYRLLEVTGLAAVFDVRLANKGSDGVAST</sequence>
<dbReference type="InterPro" id="IPR003658">
    <property type="entry name" value="Anti-sigma_ant"/>
</dbReference>